<dbReference type="InterPro" id="IPR029058">
    <property type="entry name" value="AB_hydrolase_fold"/>
</dbReference>
<evidence type="ECO:0000313" key="2">
    <source>
        <dbReference type="EMBL" id="MEQ3553159.1"/>
    </source>
</evidence>
<evidence type="ECO:0000259" key="1">
    <source>
        <dbReference type="Pfam" id="PF00326"/>
    </source>
</evidence>
<accession>A0ABV1KGY6</accession>
<protein>
    <submittedName>
        <fullName evidence="2">Prolyl oligopeptidase family serine peptidase</fullName>
    </submittedName>
</protein>
<reference evidence="2 3" key="1">
    <citation type="submission" date="2024-03" db="EMBL/GenBank/DDBJ databases">
        <title>Draft genome sequence of Pseudonocardia nematodicida JCM 31783.</title>
        <authorList>
            <person name="Butdee W."/>
            <person name="Duangmal K."/>
        </authorList>
    </citation>
    <scope>NUCLEOTIDE SEQUENCE [LARGE SCALE GENOMIC DNA]</scope>
    <source>
        <strain evidence="2 3">JCM 31783</strain>
    </source>
</reference>
<dbReference type="Gene3D" id="3.40.50.1820">
    <property type="entry name" value="alpha/beta hydrolase"/>
    <property type="match status" value="1"/>
</dbReference>
<dbReference type="Pfam" id="PF00326">
    <property type="entry name" value="Peptidase_S9"/>
    <property type="match status" value="1"/>
</dbReference>
<dbReference type="RefSeq" id="WP_349300224.1">
    <property type="nucleotide sequence ID" value="NZ_JBEDNQ010000009.1"/>
</dbReference>
<comment type="caution">
    <text evidence="2">The sequence shown here is derived from an EMBL/GenBank/DDBJ whole genome shotgun (WGS) entry which is preliminary data.</text>
</comment>
<dbReference type="InterPro" id="IPR001375">
    <property type="entry name" value="Peptidase_S9_cat"/>
</dbReference>
<evidence type="ECO:0000313" key="3">
    <source>
        <dbReference type="Proteomes" id="UP001494902"/>
    </source>
</evidence>
<proteinExistence type="predicted"/>
<organism evidence="2 3">
    <name type="scientific">Pseudonocardia nematodicida</name>
    <dbReference type="NCBI Taxonomy" id="1206997"/>
    <lineage>
        <taxon>Bacteria</taxon>
        <taxon>Bacillati</taxon>
        <taxon>Actinomycetota</taxon>
        <taxon>Actinomycetes</taxon>
        <taxon>Pseudonocardiales</taxon>
        <taxon>Pseudonocardiaceae</taxon>
        <taxon>Pseudonocardia</taxon>
    </lineage>
</organism>
<gene>
    <name evidence="2" type="ORF">WIS52_22040</name>
</gene>
<dbReference type="PANTHER" id="PTHR43265">
    <property type="entry name" value="ESTERASE ESTD"/>
    <property type="match status" value="1"/>
</dbReference>
<keyword evidence="3" id="KW-1185">Reference proteome</keyword>
<name>A0ABV1KGY6_9PSEU</name>
<dbReference type="PANTHER" id="PTHR43265:SF1">
    <property type="entry name" value="ESTERASE ESTD"/>
    <property type="match status" value="1"/>
</dbReference>
<dbReference type="InterPro" id="IPR053145">
    <property type="entry name" value="AB_hydrolase_Est10"/>
</dbReference>
<dbReference type="Proteomes" id="UP001494902">
    <property type="component" value="Unassembled WGS sequence"/>
</dbReference>
<feature type="domain" description="Peptidase S9 prolyl oligopeptidase catalytic" evidence="1">
    <location>
        <begin position="195"/>
        <end position="280"/>
    </location>
</feature>
<sequence>MRRSVPLILLPRFAGCGAPAPTAPGAVPDGIVGEWSGTIEVPGSPLDLGLTLTPDGGSLAVPAQGQGGIPVEDIVLDGDLLTFAVPALPGGARFAGTRSGERIAGTWTQGGHDLPLVLERGGLAGPARPQEPRPPFPYRAEDVTFDGDRITVAGTLTLPEGDGPFPAVVLITGSGAQDRDQTIAGHRMFLVLADALTRAGYAVLRTDDRGVGGTGGVLADADYRVLAADVVARTRFLRGRPEIDGDRIGLLGHSEGGYLAPLAADAAGAAFAILMAGAAVGGQEVLELQNRLLLEAAGAADQVEDQVAFVRRYGALVRAGDVDGARALARERVSEQQAGLPEEQRGDVEQLVAGIGPTPYFRSFLRHDPGPSLRALDVPVFAFFGDKDLQVPSAQSEPVMRELLAGNPAATVRTFPELNHLMQPAETGAVHEYPLIGTTIAPEVLDAVTAWLREHVPAP</sequence>
<dbReference type="SUPFAM" id="SSF53474">
    <property type="entry name" value="alpha/beta-Hydrolases"/>
    <property type="match status" value="1"/>
</dbReference>
<dbReference type="EMBL" id="JBEDNQ010000009">
    <property type="protein sequence ID" value="MEQ3553159.1"/>
    <property type="molecule type" value="Genomic_DNA"/>
</dbReference>